<dbReference type="EnsemblMetazoa" id="AALB002051-RA">
    <property type="protein sequence ID" value="AALB002051-PA"/>
    <property type="gene ID" value="AALB002051"/>
</dbReference>
<reference evidence="2 3" key="1">
    <citation type="journal article" date="2017" name="G3 (Bethesda)">
        <title>The Physical Genome Mapping of Anopheles albimanus Corrected Scaffold Misassemblies and Identified Interarm Rearrangements in Genus Anopheles.</title>
        <authorList>
            <person name="Artemov G.N."/>
            <person name="Peery A.N."/>
            <person name="Jiang X."/>
            <person name="Tu Z."/>
            <person name="Stegniy V.N."/>
            <person name="Sharakhova M.V."/>
            <person name="Sharakhov I.V."/>
        </authorList>
    </citation>
    <scope>NUCLEOTIDE SEQUENCE [LARGE SCALE GENOMIC DNA]</scope>
    <source>
        <strain evidence="2 3">ALBI9_A</strain>
    </source>
</reference>
<protein>
    <recommendedName>
        <fullName evidence="1">Putative treble-clef zinc-finger domain-containing protein</fullName>
    </recommendedName>
</protein>
<sequence length="694" mass="76734">MSFLLGSRSSYRGLRKCPKCGQHSGNRATKCKNASCDQVFRFEDGPGKRHGSASTVPASFAVRLLHPAADSRLYSVSLGPGNRFFVESLNEPDGRVSLRSLGSSTIPSSVTELVRKLILESNSVAEPLPIHRDALDTLATTDVDKQSIWDRQTQCSPAALVQRLSGDLFVVGHPYFAGDSGTLWHLKATKRNQKYSQLTCDCCTAVPNREPSACWHVLAIVAALLSAPQKYPDRQWGSLLREYANSRVSDQRPSVPADTTNPILSIEYPLSSAQLQTLTECIAIEAESNVELIDFHDSLVATSSRPPTFEAFPEEGCEGGGLIMPDLLDSGESIYELAITDDPIPPSSLENDCSSDVFATSIEESDLALIQDCQIELMDQFDLTDRIDFCPSDIECDESLLLAIPSNVIESPSDDSCSAMAADLQREDVSKRAKGKKPPLVEITTKKSALRQMSRLPKDKLTRGSYSLRKLMRTLESNGILFNRISGTGATTVPLDAPSYEASLCNLSFIRWLEAVIEQLNSVIEYSSDGRPGPQTFRIQEDFFRCLRARFSIGHHLRQPDAVQPQPETPASQLFKFTHHNSLLHVFRTERIALCFEKHFTRSASGHFTAIDIEDPPGMADATVSGTGRPIRPQLYSTFIKLGRYKHEADQDRVYHLGLEWIGGLLPRSGFGELRITFEFGHRAHGRYVPPPIS</sequence>
<evidence type="ECO:0000313" key="2">
    <source>
        <dbReference type="EnsemblMetazoa" id="AALB002051-PA"/>
    </source>
</evidence>
<dbReference type="PANTHER" id="PTHR13518">
    <property type="entry name" value="PUTATIVE TREBLE-CLEF ZINC-FINGER C2ORF42 FAMILY MEMBER"/>
    <property type="match status" value="1"/>
</dbReference>
<dbReference type="Pfam" id="PF14952">
    <property type="entry name" value="zf-tcix"/>
    <property type="match status" value="1"/>
</dbReference>
<evidence type="ECO:0000313" key="3">
    <source>
        <dbReference type="Proteomes" id="UP000069272"/>
    </source>
</evidence>
<accession>A0A8W7JCK7</accession>
<feature type="domain" description="Putative treble-clef zinc-finger" evidence="1">
    <location>
        <begin position="8"/>
        <end position="42"/>
    </location>
</feature>
<dbReference type="RefSeq" id="XP_035781321.1">
    <property type="nucleotide sequence ID" value="XM_035925428.1"/>
</dbReference>
<evidence type="ECO:0000259" key="1">
    <source>
        <dbReference type="Pfam" id="PF14952"/>
    </source>
</evidence>
<proteinExistence type="predicted"/>
<reference evidence="2" key="2">
    <citation type="submission" date="2022-08" db="UniProtKB">
        <authorList>
            <consortium name="EnsemblMetazoa"/>
        </authorList>
    </citation>
    <scope>IDENTIFICATION</scope>
    <source>
        <strain evidence="2">STECLA/ALBI9_A</strain>
    </source>
</reference>
<name>A0A8W7JCK7_ANOAL</name>
<dbReference type="InterPro" id="IPR029269">
    <property type="entry name" value="Zf-tcix"/>
</dbReference>
<organism evidence="2 3">
    <name type="scientific">Anopheles albimanus</name>
    <name type="common">New world malaria mosquito</name>
    <dbReference type="NCBI Taxonomy" id="7167"/>
    <lineage>
        <taxon>Eukaryota</taxon>
        <taxon>Metazoa</taxon>
        <taxon>Ecdysozoa</taxon>
        <taxon>Arthropoda</taxon>
        <taxon>Hexapoda</taxon>
        <taxon>Insecta</taxon>
        <taxon>Pterygota</taxon>
        <taxon>Neoptera</taxon>
        <taxon>Endopterygota</taxon>
        <taxon>Diptera</taxon>
        <taxon>Nematocera</taxon>
        <taxon>Culicoidea</taxon>
        <taxon>Culicidae</taxon>
        <taxon>Anophelinae</taxon>
        <taxon>Anopheles</taxon>
    </lineage>
</organism>
<dbReference type="KEGG" id="aali:118460811"/>
<dbReference type="OrthoDB" id="6506929at2759"/>
<dbReference type="GO" id="GO:0005634">
    <property type="term" value="C:nucleus"/>
    <property type="evidence" value="ECO:0007669"/>
    <property type="project" value="TreeGrafter"/>
</dbReference>
<dbReference type="InterPro" id="IPR026049">
    <property type="entry name" value="C2orf42"/>
</dbReference>
<dbReference type="AlphaFoldDB" id="A0A8W7JCK7"/>
<dbReference type="PANTHER" id="PTHR13518:SF1">
    <property type="entry name" value="C2ORF42 HOMOLOG"/>
    <property type="match status" value="1"/>
</dbReference>
<dbReference type="GeneID" id="118460811"/>
<dbReference type="Proteomes" id="UP000069272">
    <property type="component" value="Chromosome 2R"/>
</dbReference>
<keyword evidence="3" id="KW-1185">Reference proteome</keyword>